<feature type="transmembrane region" description="Helical" evidence="1">
    <location>
        <begin position="35"/>
        <end position="59"/>
    </location>
</feature>
<protein>
    <submittedName>
        <fullName evidence="2">Uncharacterized protein</fullName>
    </submittedName>
</protein>
<dbReference type="RefSeq" id="WP_088884474.1">
    <property type="nucleotide sequence ID" value="NZ_CP014855.1"/>
</dbReference>
<keyword evidence="1" id="KW-0812">Transmembrane</keyword>
<dbReference type="KEGG" id="tgg:A3K92_00805"/>
<gene>
    <name evidence="2" type="ORF">A3K92_00805</name>
</gene>
<evidence type="ECO:0000256" key="1">
    <source>
        <dbReference type="SAM" id="Phobius"/>
    </source>
</evidence>
<dbReference type="Proteomes" id="UP000250134">
    <property type="component" value="Chromosome"/>
</dbReference>
<proteinExistence type="predicted"/>
<dbReference type="GeneID" id="33331043"/>
<keyword evidence="1" id="KW-0472">Membrane</keyword>
<evidence type="ECO:0000313" key="3">
    <source>
        <dbReference type="Proteomes" id="UP000250134"/>
    </source>
</evidence>
<organism evidence="2 3">
    <name type="scientific">Thermococcus gorgonarius</name>
    <dbReference type="NCBI Taxonomy" id="71997"/>
    <lineage>
        <taxon>Archaea</taxon>
        <taxon>Methanobacteriati</taxon>
        <taxon>Methanobacteriota</taxon>
        <taxon>Thermococci</taxon>
        <taxon>Thermococcales</taxon>
        <taxon>Thermococcaceae</taxon>
        <taxon>Thermococcus</taxon>
    </lineage>
</organism>
<keyword evidence="1" id="KW-1133">Transmembrane helix</keyword>
<name>A0A2Z2M3D0_THEGO</name>
<feature type="transmembrane region" description="Helical" evidence="1">
    <location>
        <begin position="6"/>
        <end position="23"/>
    </location>
</feature>
<evidence type="ECO:0000313" key="2">
    <source>
        <dbReference type="EMBL" id="ASJ00130.1"/>
    </source>
</evidence>
<reference evidence="2 3" key="1">
    <citation type="submission" date="2016-03" db="EMBL/GenBank/DDBJ databases">
        <title>Complete genome sequence of Thermococcus gorgonarius.</title>
        <authorList>
            <person name="Oger P.M."/>
        </authorList>
    </citation>
    <scope>NUCLEOTIDE SEQUENCE [LARGE SCALE GENOMIC DNA]</scope>
    <source>
        <strain evidence="2 3">W-12</strain>
    </source>
</reference>
<dbReference type="AlphaFoldDB" id="A0A2Z2M3D0"/>
<keyword evidence="3" id="KW-1185">Reference proteome</keyword>
<accession>A0A2Z2M3D0</accession>
<sequence>MSVWAWIILIGLAVWIFDFFHNERIKHAETKTLKVAYGLGYIALGIAFLLAALLDFGLISVNSQITWLMVMLPVIALAMIALGVWHEKSQRRQ</sequence>
<feature type="transmembrane region" description="Helical" evidence="1">
    <location>
        <begin position="65"/>
        <end position="85"/>
    </location>
</feature>
<dbReference type="EMBL" id="CP014855">
    <property type="protein sequence ID" value="ASJ00130.1"/>
    <property type="molecule type" value="Genomic_DNA"/>
</dbReference>